<dbReference type="EMBL" id="QZFU01000023">
    <property type="protein sequence ID" value="RJO73590.1"/>
    <property type="molecule type" value="Genomic_DNA"/>
</dbReference>
<gene>
    <name evidence="1" type="ORF">D5S18_20560</name>
</gene>
<accession>A0A3A4K1I0</accession>
<evidence type="ECO:0000313" key="1">
    <source>
        <dbReference type="EMBL" id="RJO73590.1"/>
    </source>
</evidence>
<dbReference type="AlphaFoldDB" id="A0A3A4K1I0"/>
<comment type="caution">
    <text evidence="1">The sequence shown here is derived from an EMBL/GenBank/DDBJ whole genome shotgun (WGS) entry which is preliminary data.</text>
</comment>
<protein>
    <submittedName>
        <fullName evidence="1">Uncharacterized protein</fullName>
    </submittedName>
</protein>
<proteinExistence type="predicted"/>
<keyword evidence="2" id="KW-1185">Reference proteome</keyword>
<evidence type="ECO:0000313" key="2">
    <source>
        <dbReference type="Proteomes" id="UP000266677"/>
    </source>
</evidence>
<name>A0A3A4K1I0_9NOCA</name>
<sequence length="93" mass="10337">MEWRVRWRPERFEVFEQTGGFGKDGRFGTLGRCVQDAVVDRRAQPEGGSGCAGRRWGVSAVLDGSAALGAAVSLVNRLLTRRRRSLSYLDVRP</sequence>
<dbReference type="Proteomes" id="UP000266677">
    <property type="component" value="Unassembled WGS sequence"/>
</dbReference>
<organism evidence="1 2">
    <name type="scientific">Nocardia panacis</name>
    <dbReference type="NCBI Taxonomy" id="2340916"/>
    <lineage>
        <taxon>Bacteria</taxon>
        <taxon>Bacillati</taxon>
        <taxon>Actinomycetota</taxon>
        <taxon>Actinomycetes</taxon>
        <taxon>Mycobacteriales</taxon>
        <taxon>Nocardiaceae</taxon>
        <taxon>Nocardia</taxon>
    </lineage>
</organism>
<reference evidence="1 2" key="1">
    <citation type="submission" date="2018-09" db="EMBL/GenBank/DDBJ databases">
        <title>YIM PH21274 draft genome.</title>
        <authorList>
            <person name="Miao C."/>
        </authorList>
    </citation>
    <scope>NUCLEOTIDE SEQUENCE [LARGE SCALE GENOMIC DNA]</scope>
    <source>
        <strain evidence="1 2">YIM PH 21724</strain>
    </source>
</reference>